<evidence type="ECO:0000313" key="3">
    <source>
        <dbReference type="Proteomes" id="UP001243330"/>
    </source>
</evidence>
<dbReference type="AlphaFoldDB" id="A0AAD9A832"/>
<gene>
    <name evidence="2" type="ORF">CCHR01_14213</name>
</gene>
<name>A0AAD9A832_9PEZI</name>
<dbReference type="Proteomes" id="UP001243330">
    <property type="component" value="Unassembled WGS sequence"/>
</dbReference>
<organism evidence="2 3">
    <name type="scientific">Colletotrichum chrysophilum</name>
    <dbReference type="NCBI Taxonomy" id="1836956"/>
    <lineage>
        <taxon>Eukaryota</taxon>
        <taxon>Fungi</taxon>
        <taxon>Dikarya</taxon>
        <taxon>Ascomycota</taxon>
        <taxon>Pezizomycotina</taxon>
        <taxon>Sordariomycetes</taxon>
        <taxon>Hypocreomycetidae</taxon>
        <taxon>Glomerellales</taxon>
        <taxon>Glomerellaceae</taxon>
        <taxon>Colletotrichum</taxon>
        <taxon>Colletotrichum gloeosporioides species complex</taxon>
    </lineage>
</organism>
<proteinExistence type="predicted"/>
<protein>
    <submittedName>
        <fullName evidence="2">Uncharacterized protein</fullName>
    </submittedName>
</protein>
<accession>A0AAD9A832</accession>
<sequence length="114" mass="11932">MHASFSEYTQYFRTTGPIEAANARRPLELAPGSLPSETWRPTSSVSSVTPTATATVARASPSPFPSLHRPLGEAPGISALRSQVGASTFKPLAITALYLRATHSAGALTACTYA</sequence>
<feature type="region of interest" description="Disordered" evidence="1">
    <location>
        <begin position="29"/>
        <end position="48"/>
    </location>
</feature>
<dbReference type="EMBL" id="JAQOWY010000373">
    <property type="protein sequence ID" value="KAK1843176.1"/>
    <property type="molecule type" value="Genomic_DNA"/>
</dbReference>
<evidence type="ECO:0000313" key="2">
    <source>
        <dbReference type="EMBL" id="KAK1843176.1"/>
    </source>
</evidence>
<evidence type="ECO:0000256" key="1">
    <source>
        <dbReference type="SAM" id="MobiDB-lite"/>
    </source>
</evidence>
<comment type="caution">
    <text evidence="2">The sequence shown here is derived from an EMBL/GenBank/DDBJ whole genome shotgun (WGS) entry which is preliminary data.</text>
</comment>
<reference evidence="2" key="1">
    <citation type="submission" date="2023-01" db="EMBL/GenBank/DDBJ databases">
        <title>Colletotrichum chrysophilum M932 genome sequence.</title>
        <authorList>
            <person name="Baroncelli R."/>
        </authorList>
    </citation>
    <scope>NUCLEOTIDE SEQUENCE</scope>
    <source>
        <strain evidence="2">M932</strain>
    </source>
</reference>
<keyword evidence="3" id="KW-1185">Reference proteome</keyword>